<feature type="compositionally biased region" description="Basic and acidic residues" evidence="1">
    <location>
        <begin position="24"/>
        <end position="40"/>
    </location>
</feature>
<dbReference type="GO" id="GO:0005634">
    <property type="term" value="C:nucleus"/>
    <property type="evidence" value="ECO:0007669"/>
    <property type="project" value="TreeGrafter"/>
</dbReference>
<sequence>MMGKKTKSNCKSASHKLKKNKAKNRVDDLQGKKMDLQFARKESRNKKISVLEEQVHQMLKKRKAELNEPSPASKKKQGGSLGSLKKDIYRLLQLCEEEKKATSALAAPKLEPKKQSLQVGENAAFQKKELFDKKILEGETIREWLFKKKPRRAFESGNRKKKTLPDYNGRGWHEKKKQVMNEFGGLKRKKNMDPQPLNHFEWKKNEYEINKCDACAKKRLELKLVDGKKSKKRKVANDSVADLQKKMGRLTAEFPTDNKKTIKGRAKVHAPNKKTAVPANEAFDCGKKMQYDYSISEYYLKKMKKLGWMWRRLHKKTLVTQADAKVVLKKIYLAHWIFSFCPKITYCA</sequence>
<keyword evidence="3" id="KW-1185">Reference proteome</keyword>
<feature type="region of interest" description="Disordered" evidence="1">
    <location>
        <begin position="58"/>
        <end position="81"/>
    </location>
</feature>
<evidence type="ECO:0000313" key="2">
    <source>
        <dbReference type="EMBL" id="GAV76971.1"/>
    </source>
</evidence>
<reference evidence="3" key="1">
    <citation type="submission" date="2016-04" db="EMBL/GenBank/DDBJ databases">
        <title>Cephalotus genome sequencing.</title>
        <authorList>
            <person name="Fukushima K."/>
            <person name="Hasebe M."/>
            <person name="Fang X."/>
        </authorList>
    </citation>
    <scope>NUCLEOTIDE SEQUENCE [LARGE SCALE GENOMIC DNA]</scope>
    <source>
        <strain evidence="3">cv. St1</strain>
    </source>
</reference>
<accession>A0A1Q3CA66</accession>
<comment type="caution">
    <text evidence="2">The sequence shown here is derived from an EMBL/GenBank/DDBJ whole genome shotgun (WGS) entry which is preliminary data.</text>
</comment>
<dbReference type="STRING" id="3775.A0A1Q3CA66"/>
<dbReference type="GO" id="GO:0043565">
    <property type="term" value="F:sequence-specific DNA binding"/>
    <property type="evidence" value="ECO:0007669"/>
    <property type="project" value="TreeGrafter"/>
</dbReference>
<feature type="region of interest" description="Disordered" evidence="1">
    <location>
        <begin position="1"/>
        <end position="40"/>
    </location>
</feature>
<dbReference type="Proteomes" id="UP000187406">
    <property type="component" value="Unassembled WGS sequence"/>
</dbReference>
<protein>
    <submittedName>
        <fullName evidence="2">Uncharacterized protein</fullName>
    </submittedName>
</protein>
<dbReference type="AlphaFoldDB" id="A0A1Q3CA66"/>
<dbReference type="EMBL" id="BDDD01001550">
    <property type="protein sequence ID" value="GAV76971.1"/>
    <property type="molecule type" value="Genomic_DNA"/>
</dbReference>
<dbReference type="InterPro" id="IPR039277">
    <property type="entry name" value="VOZ1/VOZ2"/>
</dbReference>
<feature type="compositionally biased region" description="Basic residues" evidence="1">
    <location>
        <begin position="1"/>
        <end position="23"/>
    </location>
</feature>
<dbReference type="PANTHER" id="PTHR33873:SF1">
    <property type="entry name" value="TRANSCRIPTION FACTOR VOZ1"/>
    <property type="match status" value="1"/>
</dbReference>
<gene>
    <name evidence="2" type="ORF">CFOL_v3_20444</name>
</gene>
<evidence type="ECO:0000256" key="1">
    <source>
        <dbReference type="SAM" id="MobiDB-lite"/>
    </source>
</evidence>
<evidence type="ECO:0000313" key="3">
    <source>
        <dbReference type="Proteomes" id="UP000187406"/>
    </source>
</evidence>
<proteinExistence type="predicted"/>
<organism evidence="2 3">
    <name type="scientific">Cephalotus follicularis</name>
    <name type="common">Albany pitcher plant</name>
    <dbReference type="NCBI Taxonomy" id="3775"/>
    <lineage>
        <taxon>Eukaryota</taxon>
        <taxon>Viridiplantae</taxon>
        <taxon>Streptophyta</taxon>
        <taxon>Embryophyta</taxon>
        <taxon>Tracheophyta</taxon>
        <taxon>Spermatophyta</taxon>
        <taxon>Magnoliopsida</taxon>
        <taxon>eudicotyledons</taxon>
        <taxon>Gunneridae</taxon>
        <taxon>Pentapetalae</taxon>
        <taxon>rosids</taxon>
        <taxon>fabids</taxon>
        <taxon>Oxalidales</taxon>
        <taxon>Cephalotaceae</taxon>
        <taxon>Cephalotus</taxon>
    </lineage>
</organism>
<dbReference type="InParanoid" id="A0A1Q3CA66"/>
<dbReference type="GO" id="GO:0048578">
    <property type="term" value="P:positive regulation of long-day photoperiodism, flowering"/>
    <property type="evidence" value="ECO:0007669"/>
    <property type="project" value="InterPro"/>
</dbReference>
<dbReference type="OrthoDB" id="1461169at2759"/>
<name>A0A1Q3CA66_CEPFO</name>
<dbReference type="GO" id="GO:0045893">
    <property type="term" value="P:positive regulation of DNA-templated transcription"/>
    <property type="evidence" value="ECO:0007669"/>
    <property type="project" value="TreeGrafter"/>
</dbReference>
<dbReference type="PANTHER" id="PTHR33873">
    <property type="entry name" value="TRANSCRIPTION FACTOR VOZ1"/>
    <property type="match status" value="1"/>
</dbReference>